<reference evidence="2 3" key="1">
    <citation type="submission" date="2006-10" db="EMBL/GenBank/DDBJ databases">
        <title>Complete sequence of Syntrophobacter fumaroxidans MPOB.</title>
        <authorList>
            <consortium name="US DOE Joint Genome Institute"/>
            <person name="Copeland A."/>
            <person name="Lucas S."/>
            <person name="Lapidus A."/>
            <person name="Barry K."/>
            <person name="Detter J.C."/>
            <person name="Glavina del Rio T."/>
            <person name="Hammon N."/>
            <person name="Israni S."/>
            <person name="Pitluck S."/>
            <person name="Goltsman E.G."/>
            <person name="Martinez M."/>
            <person name="Schmutz J."/>
            <person name="Larimer F."/>
            <person name="Land M."/>
            <person name="Hauser L."/>
            <person name="Kyrpides N."/>
            <person name="Kim E."/>
            <person name="Boone D.R."/>
            <person name="Brockman F."/>
            <person name="Culley D."/>
            <person name="Ferry J."/>
            <person name="Gunsalus R."/>
            <person name="McInerney M.J."/>
            <person name="Morrison M."/>
            <person name="Plugge C."/>
            <person name="Rohlin L."/>
            <person name="Scholten J."/>
            <person name="Sieber J."/>
            <person name="Stams A.J.M."/>
            <person name="Worm P."/>
            <person name="Henstra A.M."/>
            <person name="Richardson P."/>
        </authorList>
    </citation>
    <scope>NUCLEOTIDE SEQUENCE [LARGE SCALE GENOMIC DNA]</scope>
    <source>
        <strain evidence="3">DSM 10017 / MPOB</strain>
    </source>
</reference>
<dbReference type="Proteomes" id="UP000001784">
    <property type="component" value="Chromosome"/>
</dbReference>
<evidence type="ECO:0000256" key="1">
    <source>
        <dbReference type="SAM" id="MobiDB-lite"/>
    </source>
</evidence>
<evidence type="ECO:0000313" key="3">
    <source>
        <dbReference type="Proteomes" id="UP000001784"/>
    </source>
</evidence>
<feature type="region of interest" description="Disordered" evidence="1">
    <location>
        <begin position="69"/>
        <end position="89"/>
    </location>
</feature>
<dbReference type="AlphaFoldDB" id="A0LL10"/>
<keyword evidence="3" id="KW-1185">Reference proteome</keyword>
<dbReference type="KEGG" id="sfu:Sfum_2432"/>
<gene>
    <name evidence="2" type="ordered locus">Sfum_2432</name>
</gene>
<name>A0LL10_SYNFM</name>
<evidence type="ECO:0000313" key="2">
    <source>
        <dbReference type="EMBL" id="ABK18112.1"/>
    </source>
</evidence>
<dbReference type="EMBL" id="CP000478">
    <property type="protein sequence ID" value="ABK18112.1"/>
    <property type="molecule type" value="Genomic_DNA"/>
</dbReference>
<dbReference type="InParanoid" id="A0LL10"/>
<feature type="compositionally biased region" description="Polar residues" evidence="1">
    <location>
        <begin position="80"/>
        <end position="89"/>
    </location>
</feature>
<dbReference type="HOGENOM" id="CLU_2453555_0_0_7"/>
<sequence length="89" mass="10185">MRAAFIRARLWKRRLCVAIHRTGFLARSFVLNSGLQGQKKHMAAPGRGVRVFTLYGRMQPFHRSEQRFIIRPPGNHGTHSDSGFTPENP</sequence>
<accession>A0LL10</accession>
<dbReference type="STRING" id="335543.Sfum_2432"/>
<organism evidence="2 3">
    <name type="scientific">Syntrophobacter fumaroxidans (strain DSM 10017 / MPOB)</name>
    <dbReference type="NCBI Taxonomy" id="335543"/>
    <lineage>
        <taxon>Bacteria</taxon>
        <taxon>Pseudomonadati</taxon>
        <taxon>Thermodesulfobacteriota</taxon>
        <taxon>Syntrophobacteria</taxon>
        <taxon>Syntrophobacterales</taxon>
        <taxon>Syntrophobacteraceae</taxon>
        <taxon>Syntrophobacter</taxon>
    </lineage>
</organism>
<proteinExistence type="predicted"/>
<protein>
    <submittedName>
        <fullName evidence="2">Uncharacterized protein</fullName>
    </submittedName>
</protein>